<dbReference type="FunFam" id="1.10.10.10:FF:000001">
    <property type="entry name" value="LysR family transcriptional regulator"/>
    <property type="match status" value="1"/>
</dbReference>
<proteinExistence type="inferred from homology"/>
<name>A0AAE3VRW3_9HYPH</name>
<dbReference type="Gene3D" id="1.10.10.10">
    <property type="entry name" value="Winged helix-like DNA-binding domain superfamily/Winged helix DNA-binding domain"/>
    <property type="match status" value="1"/>
</dbReference>
<evidence type="ECO:0000256" key="1">
    <source>
        <dbReference type="ARBA" id="ARBA00009437"/>
    </source>
</evidence>
<dbReference type="PROSITE" id="PS50931">
    <property type="entry name" value="HTH_LYSR"/>
    <property type="match status" value="1"/>
</dbReference>
<evidence type="ECO:0000256" key="4">
    <source>
        <dbReference type="ARBA" id="ARBA00023163"/>
    </source>
</evidence>
<dbReference type="InterPro" id="IPR036388">
    <property type="entry name" value="WH-like_DNA-bd_sf"/>
</dbReference>
<dbReference type="GO" id="GO:0006351">
    <property type="term" value="P:DNA-templated transcription"/>
    <property type="evidence" value="ECO:0007669"/>
    <property type="project" value="TreeGrafter"/>
</dbReference>
<dbReference type="InterPro" id="IPR005119">
    <property type="entry name" value="LysR_subst-bd"/>
</dbReference>
<evidence type="ECO:0000256" key="3">
    <source>
        <dbReference type="ARBA" id="ARBA00023125"/>
    </source>
</evidence>
<dbReference type="Proteomes" id="UP001229244">
    <property type="component" value="Unassembled WGS sequence"/>
</dbReference>
<accession>A0AAE3VRW3</accession>
<dbReference type="RefSeq" id="WP_306887141.1">
    <property type="nucleotide sequence ID" value="NZ_JAUSUL010000004.1"/>
</dbReference>
<keyword evidence="3 6" id="KW-0238">DNA-binding</keyword>
<protein>
    <submittedName>
        <fullName evidence="6">DNA-binding transcriptional LysR family regulator</fullName>
    </submittedName>
</protein>
<reference evidence="6" key="1">
    <citation type="submission" date="2023-07" db="EMBL/GenBank/DDBJ databases">
        <title>Genomic Encyclopedia of Type Strains, Phase IV (KMG-IV): sequencing the most valuable type-strain genomes for metagenomic binning, comparative biology and taxonomic classification.</title>
        <authorList>
            <person name="Goeker M."/>
        </authorList>
    </citation>
    <scope>NUCLEOTIDE SEQUENCE</scope>
    <source>
        <strain evidence="6">DSM 21202</strain>
    </source>
</reference>
<evidence type="ECO:0000259" key="5">
    <source>
        <dbReference type="PROSITE" id="PS50931"/>
    </source>
</evidence>
<dbReference type="InterPro" id="IPR000847">
    <property type="entry name" value="LysR_HTH_N"/>
</dbReference>
<dbReference type="InterPro" id="IPR036390">
    <property type="entry name" value="WH_DNA-bd_sf"/>
</dbReference>
<dbReference type="AlphaFoldDB" id="A0AAE3VRW3"/>
<comment type="caution">
    <text evidence="6">The sequence shown here is derived from an EMBL/GenBank/DDBJ whole genome shotgun (WGS) entry which is preliminary data.</text>
</comment>
<dbReference type="Pfam" id="PF03466">
    <property type="entry name" value="LysR_substrate"/>
    <property type="match status" value="1"/>
</dbReference>
<dbReference type="Pfam" id="PF00126">
    <property type="entry name" value="HTH_1"/>
    <property type="match status" value="1"/>
</dbReference>
<dbReference type="CDD" id="cd08422">
    <property type="entry name" value="PBP2_CrgA_like"/>
    <property type="match status" value="1"/>
</dbReference>
<dbReference type="Gene3D" id="3.40.190.290">
    <property type="match status" value="1"/>
</dbReference>
<keyword evidence="4" id="KW-0804">Transcription</keyword>
<keyword evidence="2" id="KW-0805">Transcription regulation</keyword>
<comment type="similarity">
    <text evidence="1">Belongs to the LysR transcriptional regulatory family.</text>
</comment>
<keyword evidence="7" id="KW-1185">Reference proteome</keyword>
<dbReference type="PANTHER" id="PTHR30537">
    <property type="entry name" value="HTH-TYPE TRANSCRIPTIONAL REGULATOR"/>
    <property type="match status" value="1"/>
</dbReference>
<feature type="domain" description="HTH lysR-type" evidence="5">
    <location>
        <begin position="1"/>
        <end position="59"/>
    </location>
</feature>
<dbReference type="GO" id="GO:0003700">
    <property type="term" value="F:DNA-binding transcription factor activity"/>
    <property type="evidence" value="ECO:0007669"/>
    <property type="project" value="InterPro"/>
</dbReference>
<organism evidence="6 7">
    <name type="scientific">Amorphus orientalis</name>
    <dbReference type="NCBI Taxonomy" id="649198"/>
    <lineage>
        <taxon>Bacteria</taxon>
        <taxon>Pseudomonadati</taxon>
        <taxon>Pseudomonadota</taxon>
        <taxon>Alphaproteobacteria</taxon>
        <taxon>Hyphomicrobiales</taxon>
        <taxon>Amorphaceae</taxon>
        <taxon>Amorphus</taxon>
    </lineage>
</organism>
<sequence>MDTLARMAAFVAVVDAGGFSAAARKEGRSKAILSKHVAELENRLGVRLLNRTTRTLAPTEAGLAYYREALEILQRMSDLEDVVRDTHREVRGSLRIAVPRTLGEGVLMEAIVAFARKEPRISLDLRLDDRFVDLVEEGFDMAVRVSELADSSLIARKLAPLRLVVAASPELLKHHGRPSVPDDMAALPCVIDTNARWRSNWGFVVDGTRHSVAVSGRLEANSPNAAKVAALHGIGFAMLPYPVARREILEGRLETVLDDYVCNAGAIYAVYPHRRHLSGKVRALVDHLAEWFGDPVHLAELGGAEEPRPAPAPSKLTVAAD</sequence>
<dbReference type="GO" id="GO:0043565">
    <property type="term" value="F:sequence-specific DNA binding"/>
    <property type="evidence" value="ECO:0007669"/>
    <property type="project" value="TreeGrafter"/>
</dbReference>
<dbReference type="SUPFAM" id="SSF46785">
    <property type="entry name" value="Winged helix' DNA-binding domain"/>
    <property type="match status" value="1"/>
</dbReference>
<dbReference type="PANTHER" id="PTHR30537:SF5">
    <property type="entry name" value="HTH-TYPE TRANSCRIPTIONAL ACTIVATOR TTDR-RELATED"/>
    <property type="match status" value="1"/>
</dbReference>
<evidence type="ECO:0000313" key="7">
    <source>
        <dbReference type="Proteomes" id="UP001229244"/>
    </source>
</evidence>
<gene>
    <name evidence="6" type="ORF">J2S73_003716</name>
</gene>
<evidence type="ECO:0000313" key="6">
    <source>
        <dbReference type="EMBL" id="MDQ0317239.1"/>
    </source>
</evidence>
<evidence type="ECO:0000256" key="2">
    <source>
        <dbReference type="ARBA" id="ARBA00023015"/>
    </source>
</evidence>
<dbReference type="SUPFAM" id="SSF53850">
    <property type="entry name" value="Periplasmic binding protein-like II"/>
    <property type="match status" value="1"/>
</dbReference>
<dbReference type="InterPro" id="IPR058163">
    <property type="entry name" value="LysR-type_TF_proteobact-type"/>
</dbReference>
<dbReference type="EMBL" id="JAUSUL010000004">
    <property type="protein sequence ID" value="MDQ0317239.1"/>
    <property type="molecule type" value="Genomic_DNA"/>
</dbReference>